<dbReference type="Pfam" id="PF12358">
    <property type="entry name" value="DUF3644"/>
    <property type="match status" value="1"/>
</dbReference>
<feature type="transmembrane region" description="Helical" evidence="1">
    <location>
        <begin position="37"/>
        <end position="57"/>
    </location>
</feature>
<evidence type="ECO:0000313" key="4">
    <source>
        <dbReference type="Proteomes" id="UP000770889"/>
    </source>
</evidence>
<evidence type="ECO:0000313" key="3">
    <source>
        <dbReference type="EMBL" id="MBT2989961.1"/>
    </source>
</evidence>
<comment type="caution">
    <text evidence="3">The sequence shown here is derived from an EMBL/GenBank/DDBJ whole genome shotgun (WGS) entry which is preliminary data.</text>
</comment>
<dbReference type="Proteomes" id="UP000770889">
    <property type="component" value="Unassembled WGS sequence"/>
</dbReference>
<gene>
    <name evidence="3" type="ORF">KME65_13485</name>
</gene>
<evidence type="ECO:0000259" key="2">
    <source>
        <dbReference type="Pfam" id="PF12358"/>
    </source>
</evidence>
<keyword evidence="1" id="KW-0472">Membrane</keyword>
<name>A0A944M9S9_9GAMM</name>
<protein>
    <submittedName>
        <fullName evidence="3">DUF3644 domain-containing protein</fullName>
    </submittedName>
</protein>
<organism evidence="3 4">
    <name type="scientific">Candidatus Thiodiazotropha taylori</name>
    <dbReference type="NCBI Taxonomy" id="2792791"/>
    <lineage>
        <taxon>Bacteria</taxon>
        <taxon>Pseudomonadati</taxon>
        <taxon>Pseudomonadota</taxon>
        <taxon>Gammaproteobacteria</taxon>
        <taxon>Chromatiales</taxon>
        <taxon>Sedimenticolaceae</taxon>
        <taxon>Candidatus Thiodiazotropha</taxon>
    </lineage>
</organism>
<reference evidence="3 4" key="1">
    <citation type="submission" date="2021-05" db="EMBL/GenBank/DDBJ databases">
        <title>Genetic and Functional Diversity in Clade A Lucinid endosymbionts from the Bahamas.</title>
        <authorList>
            <person name="Giani N.M."/>
            <person name="Engel A.S."/>
            <person name="Campbell B.J."/>
        </authorList>
    </citation>
    <scope>NUCLEOTIDE SEQUENCE [LARGE SCALE GENOMIC DNA]</scope>
    <source>
        <strain evidence="3">LUC16012Gg_MoonRockCtena</strain>
    </source>
</reference>
<proteinExistence type="predicted"/>
<dbReference type="EMBL" id="JAHHGM010000012">
    <property type="protein sequence ID" value="MBT2989961.1"/>
    <property type="molecule type" value="Genomic_DNA"/>
</dbReference>
<accession>A0A944M9S9</accession>
<keyword evidence="1" id="KW-0812">Transmembrane</keyword>
<sequence length="354" mass="40871">MPKGLPQNVKDNIDKCQAASLAAVEAYNRPGRRFRTAQYIVMITIAWTALFHAIFFHRRRRPWYRKRTSGTGRGVRYVKVDGEPKYWELSECLRQYYGDKNPPERKNLEFLVGLRNKIEHRHIPELDASLYGECQAALLNLEEAIVQEFGQKYALTEDLAVSLQFSRQVPAEKKRTAKVLATGTAKTVKDYIEKFRGDLPSSVLSSMKYSFNIFLVPKVANRESAADAAVQFVHINEASDEELKRLEKLNVLIKEKHIPIANLDLYKPSQVVQELADKLPYEINMATHTAAWKHYKVRPPYGTSNPKKTRPEYCLYDEAHADYLYTRAWVEMLVRKLSTEETFTTVIGRKPIEK</sequence>
<dbReference type="AlphaFoldDB" id="A0A944M9S9"/>
<evidence type="ECO:0000256" key="1">
    <source>
        <dbReference type="SAM" id="Phobius"/>
    </source>
</evidence>
<dbReference type="InterPro" id="IPR022104">
    <property type="entry name" value="DUF3644"/>
</dbReference>
<keyword evidence="1" id="KW-1133">Transmembrane helix</keyword>
<feature type="domain" description="DUF3644" evidence="2">
    <location>
        <begin position="13"/>
        <end position="198"/>
    </location>
</feature>